<keyword evidence="7" id="KW-1185">Reference proteome</keyword>
<dbReference type="Pfam" id="PF00126">
    <property type="entry name" value="HTH_1"/>
    <property type="match status" value="1"/>
</dbReference>
<dbReference type="InterPro" id="IPR036388">
    <property type="entry name" value="WH-like_DNA-bd_sf"/>
</dbReference>
<dbReference type="PROSITE" id="PS50931">
    <property type="entry name" value="HTH_LYSR"/>
    <property type="match status" value="1"/>
</dbReference>
<dbReference type="GO" id="GO:0003700">
    <property type="term" value="F:DNA-binding transcription factor activity"/>
    <property type="evidence" value="ECO:0007669"/>
    <property type="project" value="InterPro"/>
</dbReference>
<evidence type="ECO:0000313" key="7">
    <source>
        <dbReference type="Proteomes" id="UP000190135"/>
    </source>
</evidence>
<dbReference type="PANTHER" id="PTHR30419">
    <property type="entry name" value="HTH-TYPE TRANSCRIPTIONAL REGULATOR YBHD"/>
    <property type="match status" value="1"/>
</dbReference>
<dbReference type="FunFam" id="1.10.10.10:FF:000001">
    <property type="entry name" value="LysR family transcriptional regulator"/>
    <property type="match status" value="1"/>
</dbReference>
<dbReference type="InterPro" id="IPR005119">
    <property type="entry name" value="LysR_subst-bd"/>
</dbReference>
<dbReference type="RefSeq" id="WP_165690940.1">
    <property type="nucleotide sequence ID" value="NZ_FUXL01000024.1"/>
</dbReference>
<dbReference type="SUPFAM" id="SSF53850">
    <property type="entry name" value="Periplasmic binding protein-like II"/>
    <property type="match status" value="1"/>
</dbReference>
<dbReference type="GO" id="GO:0003677">
    <property type="term" value="F:DNA binding"/>
    <property type="evidence" value="ECO:0007669"/>
    <property type="project" value="UniProtKB-KW"/>
</dbReference>
<accession>A0A1T4TCB5</accession>
<dbReference type="Gene3D" id="1.10.10.10">
    <property type="entry name" value="Winged helix-like DNA-binding domain superfamily/Winged helix DNA-binding domain"/>
    <property type="match status" value="1"/>
</dbReference>
<name>A0A1T4TCB5_9HYPH</name>
<evidence type="ECO:0000256" key="1">
    <source>
        <dbReference type="ARBA" id="ARBA00009437"/>
    </source>
</evidence>
<evidence type="ECO:0000256" key="4">
    <source>
        <dbReference type="ARBA" id="ARBA00023163"/>
    </source>
</evidence>
<evidence type="ECO:0000256" key="3">
    <source>
        <dbReference type="ARBA" id="ARBA00023125"/>
    </source>
</evidence>
<gene>
    <name evidence="6" type="ORF">SAMN05428963_12434</name>
</gene>
<dbReference type="InterPro" id="IPR050950">
    <property type="entry name" value="HTH-type_LysR_regulators"/>
</dbReference>
<organism evidence="6 7">
    <name type="scientific">Consotaella salsifontis</name>
    <dbReference type="NCBI Taxonomy" id="1365950"/>
    <lineage>
        <taxon>Bacteria</taxon>
        <taxon>Pseudomonadati</taxon>
        <taxon>Pseudomonadota</taxon>
        <taxon>Alphaproteobacteria</taxon>
        <taxon>Hyphomicrobiales</taxon>
        <taxon>Aurantimonadaceae</taxon>
        <taxon>Consotaella</taxon>
    </lineage>
</organism>
<proteinExistence type="inferred from homology"/>
<dbReference type="SUPFAM" id="SSF46785">
    <property type="entry name" value="Winged helix' DNA-binding domain"/>
    <property type="match status" value="1"/>
</dbReference>
<protein>
    <submittedName>
        <fullName evidence="6">DNA-binding transcriptional regulator, LysR family</fullName>
    </submittedName>
</protein>
<dbReference type="CDD" id="cd05466">
    <property type="entry name" value="PBP2_LTTR_substrate"/>
    <property type="match status" value="1"/>
</dbReference>
<feature type="domain" description="HTH lysR-type" evidence="5">
    <location>
        <begin position="1"/>
        <end position="58"/>
    </location>
</feature>
<keyword evidence="2" id="KW-0805">Transcription regulation</keyword>
<evidence type="ECO:0000313" key="6">
    <source>
        <dbReference type="EMBL" id="SKA38200.1"/>
    </source>
</evidence>
<keyword evidence="3 6" id="KW-0238">DNA-binding</keyword>
<sequence length="315" mass="35089">MDLKRLKYFCAIVDHGQISKAAQSLNMAQPPLSLRLKELEEELGVTLIERGGGQWRVTEAGRHLYEKAKAILTEWDDLCEDVKGCGGSPCTIVIGVSSTCAAFLPQPLQKLHRIHPQIKVRVLREDSSNLEAMLRQQVVDVAIMQPPENEAKLILENLPPSRSVAVVPNRLIEAQWPSALKLNHIASHPLLLLRRSSGLGSYDRIIRLAWQRGLHLEICMECPDVQTLCEAWISMGNAIAILPECQCNVEGSAPDGRFIPLDEPNLRFEPTLVRLKGRQLNRETLQFMELVLNNAASVQPPIPVASTTNCVEPVR</sequence>
<keyword evidence="4" id="KW-0804">Transcription</keyword>
<dbReference type="GO" id="GO:0005829">
    <property type="term" value="C:cytosol"/>
    <property type="evidence" value="ECO:0007669"/>
    <property type="project" value="TreeGrafter"/>
</dbReference>
<dbReference type="Gene3D" id="3.40.190.290">
    <property type="match status" value="1"/>
</dbReference>
<dbReference type="PANTHER" id="PTHR30419:SF28">
    <property type="entry name" value="HTH-TYPE TRANSCRIPTIONAL REGULATOR BSDA"/>
    <property type="match status" value="1"/>
</dbReference>
<dbReference type="Proteomes" id="UP000190135">
    <property type="component" value="Unassembled WGS sequence"/>
</dbReference>
<dbReference type="AlphaFoldDB" id="A0A1T4TCB5"/>
<dbReference type="STRING" id="1365950.SAMN05428963_12434"/>
<evidence type="ECO:0000259" key="5">
    <source>
        <dbReference type="PROSITE" id="PS50931"/>
    </source>
</evidence>
<dbReference type="Pfam" id="PF03466">
    <property type="entry name" value="LysR_substrate"/>
    <property type="match status" value="1"/>
</dbReference>
<evidence type="ECO:0000256" key="2">
    <source>
        <dbReference type="ARBA" id="ARBA00023015"/>
    </source>
</evidence>
<dbReference type="InterPro" id="IPR036390">
    <property type="entry name" value="WH_DNA-bd_sf"/>
</dbReference>
<comment type="similarity">
    <text evidence="1">Belongs to the LysR transcriptional regulatory family.</text>
</comment>
<dbReference type="PRINTS" id="PR00039">
    <property type="entry name" value="HTHLYSR"/>
</dbReference>
<reference evidence="6 7" key="1">
    <citation type="submission" date="2017-02" db="EMBL/GenBank/DDBJ databases">
        <authorList>
            <person name="Peterson S.W."/>
        </authorList>
    </citation>
    <scope>NUCLEOTIDE SEQUENCE [LARGE SCALE GENOMIC DNA]</scope>
    <source>
        <strain evidence="6 7">USBA 369</strain>
    </source>
</reference>
<dbReference type="EMBL" id="FUXL01000024">
    <property type="protein sequence ID" value="SKA38200.1"/>
    <property type="molecule type" value="Genomic_DNA"/>
</dbReference>
<dbReference type="InterPro" id="IPR000847">
    <property type="entry name" value="LysR_HTH_N"/>
</dbReference>